<evidence type="ECO:0000313" key="1">
    <source>
        <dbReference type="EMBL" id="UWD35372.1"/>
    </source>
</evidence>
<proteinExistence type="predicted"/>
<sequence length="250" mass="29157">MSNFYDELLNDIKKAIDNNDFENALKLINTELSMPYIPENVESDLLKYLKIIRTEQNKNLFENNNNFNIDKIREMLNSKDTIQQMIAIKNLASVNIRLLLDDVKKYLISKNNSNDNKTFLLLALSDQDINIDFKVLKDKEYIINPTQIDVQSIDLKIEKIENKLIEFITDKNPSLIEMSKQILFSYFLNSFPNIDLDDINEITTAVLYTTYEINSINLDLQQIKTKISFNKEKVDLILKIIKESGAFIDE</sequence>
<reference evidence="1" key="1">
    <citation type="submission" date="2022-08" db="EMBL/GenBank/DDBJ databases">
        <title>Complete genome sequence of Mycoplasma cottewii type strain VIS.</title>
        <authorList>
            <person name="Spergser J."/>
        </authorList>
    </citation>
    <scope>NUCLEOTIDE SEQUENCE</scope>
    <source>
        <strain evidence="1">VIS</strain>
    </source>
</reference>
<accession>A0ABY5TXK8</accession>
<dbReference type="Pfam" id="PF11428">
    <property type="entry name" value="DUF3196"/>
    <property type="match status" value="1"/>
</dbReference>
<name>A0ABY5TXK8_9MOLU</name>
<organism evidence="1 2">
    <name type="scientific">Mycoplasma cottewii</name>
    <dbReference type="NCBI Taxonomy" id="51364"/>
    <lineage>
        <taxon>Bacteria</taxon>
        <taxon>Bacillati</taxon>
        <taxon>Mycoplasmatota</taxon>
        <taxon>Mollicutes</taxon>
        <taxon>Mycoplasmataceae</taxon>
        <taxon>Mycoplasma</taxon>
    </lineage>
</organism>
<dbReference type="EMBL" id="CP103424">
    <property type="protein sequence ID" value="UWD35372.1"/>
    <property type="molecule type" value="Genomic_DNA"/>
</dbReference>
<dbReference type="InterPro" id="IPR024503">
    <property type="entry name" value="DUF3196"/>
</dbReference>
<gene>
    <name evidence="1" type="ORF">NX779_01905</name>
</gene>
<dbReference type="SUPFAM" id="SSF116965">
    <property type="entry name" value="Hypothetical protein MPN330"/>
    <property type="match status" value="1"/>
</dbReference>
<keyword evidence="2" id="KW-1185">Reference proteome</keyword>
<protein>
    <submittedName>
        <fullName evidence="1">DUF3196 family protein</fullName>
    </submittedName>
</protein>
<dbReference type="Proteomes" id="UP001059819">
    <property type="component" value="Chromosome"/>
</dbReference>
<dbReference type="RefSeq" id="WP_259430514.1">
    <property type="nucleotide sequence ID" value="NZ_CP103424.1"/>
</dbReference>
<evidence type="ECO:0000313" key="2">
    <source>
        <dbReference type="Proteomes" id="UP001059819"/>
    </source>
</evidence>